<dbReference type="EMBL" id="JAHMHR010000030">
    <property type="protein sequence ID" value="KAK1673572.1"/>
    <property type="molecule type" value="Genomic_DNA"/>
</dbReference>
<reference evidence="2" key="1">
    <citation type="submission" date="2021-06" db="EMBL/GenBank/DDBJ databases">
        <title>Comparative genomics, transcriptomics and evolutionary studies reveal genomic signatures of adaptation to plant cell wall in hemibiotrophic fungi.</title>
        <authorList>
            <consortium name="DOE Joint Genome Institute"/>
            <person name="Baroncelli R."/>
            <person name="Diaz J.F."/>
            <person name="Benocci T."/>
            <person name="Peng M."/>
            <person name="Battaglia E."/>
            <person name="Haridas S."/>
            <person name="Andreopoulos W."/>
            <person name="Labutti K."/>
            <person name="Pangilinan J."/>
            <person name="Floch G.L."/>
            <person name="Makela M.R."/>
            <person name="Henrissat B."/>
            <person name="Grigoriev I.V."/>
            <person name="Crouch J.A."/>
            <person name="De Vries R.P."/>
            <person name="Sukno S.A."/>
            <person name="Thon M.R."/>
        </authorList>
    </citation>
    <scope>NUCLEOTIDE SEQUENCE</scope>
    <source>
        <strain evidence="2">CBS 193.32</strain>
    </source>
</reference>
<evidence type="ECO:0000313" key="2">
    <source>
        <dbReference type="EMBL" id="KAK1673572.1"/>
    </source>
</evidence>
<dbReference type="GeneID" id="85464210"/>
<feature type="signal peptide" evidence="1">
    <location>
        <begin position="1"/>
        <end position="18"/>
    </location>
</feature>
<accession>A0AAJ0AGP6</accession>
<proteinExistence type="predicted"/>
<feature type="chain" id="PRO_5042565987" evidence="1">
    <location>
        <begin position="19"/>
        <end position="92"/>
    </location>
</feature>
<keyword evidence="1" id="KW-0732">Signal</keyword>
<evidence type="ECO:0000313" key="3">
    <source>
        <dbReference type="Proteomes" id="UP001224890"/>
    </source>
</evidence>
<dbReference type="Proteomes" id="UP001224890">
    <property type="component" value="Unassembled WGS sequence"/>
</dbReference>
<comment type="caution">
    <text evidence="2">The sequence shown here is derived from an EMBL/GenBank/DDBJ whole genome shotgun (WGS) entry which is preliminary data.</text>
</comment>
<gene>
    <name evidence="2" type="ORF">BDP55DRAFT_730380</name>
</gene>
<protein>
    <submittedName>
        <fullName evidence="2">Uncharacterized protein</fullName>
    </submittedName>
</protein>
<dbReference type="AlphaFoldDB" id="A0AAJ0AGP6"/>
<evidence type="ECO:0000256" key="1">
    <source>
        <dbReference type="SAM" id="SignalP"/>
    </source>
</evidence>
<dbReference type="RefSeq" id="XP_060427575.1">
    <property type="nucleotide sequence ID" value="XM_060579684.1"/>
</dbReference>
<keyword evidence="3" id="KW-1185">Reference proteome</keyword>
<name>A0AAJ0AGP6_9PEZI</name>
<sequence>MKYSIAALFLTLIASVTATPAPDVAHLIERQIYPACAPYNNGRESPFPTDSNWGGYALCCNYFGPNPPEYTGCCDRNGVNTGSGFPACVIIN</sequence>
<organism evidence="2 3">
    <name type="scientific">Colletotrichum godetiae</name>
    <dbReference type="NCBI Taxonomy" id="1209918"/>
    <lineage>
        <taxon>Eukaryota</taxon>
        <taxon>Fungi</taxon>
        <taxon>Dikarya</taxon>
        <taxon>Ascomycota</taxon>
        <taxon>Pezizomycotina</taxon>
        <taxon>Sordariomycetes</taxon>
        <taxon>Hypocreomycetidae</taxon>
        <taxon>Glomerellales</taxon>
        <taxon>Glomerellaceae</taxon>
        <taxon>Colletotrichum</taxon>
        <taxon>Colletotrichum acutatum species complex</taxon>
    </lineage>
</organism>